<dbReference type="AlphaFoldDB" id="A0A1L7XYE2"/>
<dbReference type="Pfam" id="PF06985">
    <property type="entry name" value="HET"/>
    <property type="match status" value="1"/>
</dbReference>
<dbReference type="Proteomes" id="UP000184330">
    <property type="component" value="Unassembled WGS sequence"/>
</dbReference>
<dbReference type="PANTHER" id="PTHR33112">
    <property type="entry name" value="DOMAIN PROTEIN, PUTATIVE-RELATED"/>
    <property type="match status" value="1"/>
</dbReference>
<dbReference type="EMBL" id="FJOG01000090">
    <property type="protein sequence ID" value="CZR70024.1"/>
    <property type="molecule type" value="Genomic_DNA"/>
</dbReference>
<proteinExistence type="predicted"/>
<feature type="domain" description="Heterokaryon incompatibility" evidence="1">
    <location>
        <begin position="222"/>
        <end position="377"/>
    </location>
</feature>
<protein>
    <recommendedName>
        <fullName evidence="1">Heterokaryon incompatibility domain-containing protein</fullName>
    </recommendedName>
</protein>
<dbReference type="PANTHER" id="PTHR33112:SF16">
    <property type="entry name" value="HETEROKARYON INCOMPATIBILITY DOMAIN-CONTAINING PROTEIN"/>
    <property type="match status" value="1"/>
</dbReference>
<reference evidence="2 3" key="1">
    <citation type="submission" date="2016-03" db="EMBL/GenBank/DDBJ databases">
        <authorList>
            <person name="Ploux O."/>
        </authorList>
    </citation>
    <scope>NUCLEOTIDE SEQUENCE [LARGE SCALE GENOMIC DNA]</scope>
    <source>
        <strain evidence="2 3">UAMH 11012</strain>
    </source>
</reference>
<accession>A0A1L7XYE2</accession>
<organism evidence="2 3">
    <name type="scientific">Phialocephala subalpina</name>
    <dbReference type="NCBI Taxonomy" id="576137"/>
    <lineage>
        <taxon>Eukaryota</taxon>
        <taxon>Fungi</taxon>
        <taxon>Dikarya</taxon>
        <taxon>Ascomycota</taxon>
        <taxon>Pezizomycotina</taxon>
        <taxon>Leotiomycetes</taxon>
        <taxon>Helotiales</taxon>
        <taxon>Mollisiaceae</taxon>
        <taxon>Phialocephala</taxon>
        <taxon>Phialocephala fortinii species complex</taxon>
    </lineage>
</organism>
<dbReference type="OrthoDB" id="5125733at2759"/>
<sequence length="657" mass="74915">MGNSNSKHYECSCSGHDIFLDDPPDKFCSRCEALFSTVKNLQQLTANTRSGDIYKYYTIREAERNASRGCPLCREFRTWAYEWITTGRRSQWFLCTDNAQLPRRGRQNPDSKYSEEVLTSRYIMAVDKAGSERKFLALHRCPPDLKDPSGEFLESTPVSYEMGSYATAIEVVRRINHCAAKHGACDNFSMPYLPSRVISVGSLREAQQARLHIAERGQRGHYVALSYCWGPPGSQALMTRMDNIDKNTHHLNLEALSKTIQDAIAFTRKLDIRYLWVDALCIIQDSPADKESAIDSMGQIYRNATLTLAAANAKKADDGFLKARRSPWNMDRGIQLPFRLPDGNMGKIVAVRCKRISPGSLAANRQPIDYRAWTLQERLLSPRLVVFGETSARWQCQTVQQESIFRSEIQDLTDDFVALPESVFKGQPEKRFKERYQMTTKDKQQTRKEQISLWQKIVVDYTIRQIGDPEDRLPAIAGIVAKLETVWNDRCIAGLWVECLPENLFWSFGGAPLAPSLTQYLAPSWSWVHVNAIKLERRDPRLRIIECSTIPVNTEVPLGKLKGGILRVSGAIRIGEITATFKYDQTWFYIDKGNNITFLQLGYRQGKANKDEQAIGLILMLEDYVHGRNAVYTRIGIFYNSNPLEWDIAEEYIVSII</sequence>
<evidence type="ECO:0000313" key="2">
    <source>
        <dbReference type="EMBL" id="CZR70024.1"/>
    </source>
</evidence>
<evidence type="ECO:0000259" key="1">
    <source>
        <dbReference type="Pfam" id="PF06985"/>
    </source>
</evidence>
<gene>
    <name evidence="2" type="ORF">PAC_19925</name>
</gene>
<dbReference type="InterPro" id="IPR010730">
    <property type="entry name" value="HET"/>
</dbReference>
<keyword evidence="3" id="KW-1185">Reference proteome</keyword>
<name>A0A1L7XYE2_9HELO</name>
<evidence type="ECO:0000313" key="3">
    <source>
        <dbReference type="Proteomes" id="UP000184330"/>
    </source>
</evidence>
<dbReference type="STRING" id="576137.A0A1L7XYE2"/>